<organism evidence="2 3">
    <name type="scientific">Glossina brevipalpis</name>
    <dbReference type="NCBI Taxonomy" id="37001"/>
    <lineage>
        <taxon>Eukaryota</taxon>
        <taxon>Metazoa</taxon>
        <taxon>Ecdysozoa</taxon>
        <taxon>Arthropoda</taxon>
        <taxon>Hexapoda</taxon>
        <taxon>Insecta</taxon>
        <taxon>Pterygota</taxon>
        <taxon>Neoptera</taxon>
        <taxon>Endopterygota</taxon>
        <taxon>Diptera</taxon>
        <taxon>Brachycera</taxon>
        <taxon>Muscomorpha</taxon>
        <taxon>Hippoboscoidea</taxon>
        <taxon>Glossinidae</taxon>
        <taxon>Glossina</taxon>
    </lineage>
</organism>
<reference evidence="3" key="1">
    <citation type="submission" date="2014-03" db="EMBL/GenBank/DDBJ databases">
        <authorList>
            <person name="Aksoy S."/>
            <person name="Warren W."/>
            <person name="Wilson R.K."/>
        </authorList>
    </citation>
    <scope>NUCLEOTIDE SEQUENCE [LARGE SCALE GENOMIC DNA]</scope>
    <source>
        <strain evidence="3">IAEA</strain>
    </source>
</reference>
<evidence type="ECO:0000313" key="2">
    <source>
        <dbReference type="EnsemblMetazoa" id="GBRI042512-PA"/>
    </source>
</evidence>
<protein>
    <submittedName>
        <fullName evidence="2">Uncharacterized protein</fullName>
    </submittedName>
</protein>
<keyword evidence="3" id="KW-1185">Reference proteome</keyword>
<dbReference type="VEuPathDB" id="VectorBase:GBRI042512"/>
<reference evidence="2" key="2">
    <citation type="submission" date="2020-05" db="UniProtKB">
        <authorList>
            <consortium name="EnsemblMetazoa"/>
        </authorList>
    </citation>
    <scope>IDENTIFICATION</scope>
    <source>
        <strain evidence="2">IAEA</strain>
    </source>
</reference>
<keyword evidence="1" id="KW-0812">Transmembrane</keyword>
<keyword evidence="1" id="KW-0472">Membrane</keyword>
<feature type="transmembrane region" description="Helical" evidence="1">
    <location>
        <begin position="95"/>
        <end position="113"/>
    </location>
</feature>
<dbReference type="STRING" id="37001.A0A1A9X326"/>
<evidence type="ECO:0000256" key="1">
    <source>
        <dbReference type="SAM" id="Phobius"/>
    </source>
</evidence>
<dbReference type="Proteomes" id="UP000091820">
    <property type="component" value="Unassembled WGS sequence"/>
</dbReference>
<proteinExistence type="predicted"/>
<dbReference type="EnsemblMetazoa" id="GBRI042512-RA">
    <property type="protein sequence ID" value="GBRI042512-PA"/>
    <property type="gene ID" value="GBRI042512"/>
</dbReference>
<name>A0A1A9X326_9MUSC</name>
<evidence type="ECO:0000313" key="3">
    <source>
        <dbReference type="Proteomes" id="UP000091820"/>
    </source>
</evidence>
<sequence>MFTRTKNVFSTFGKSSSAICFTCNTSTINKLNVAFTVYILSTLSCAYRRKQQQHNHHHHRHHHHNYYYHHHHHRYQQQKRQYYYSTQNICSYRPLLLSMFAFILLFTYTNALATVTAPPPPPLAAALAAPVSSSILEQFTPNCSAVAHIFQTRGFDPAEMPEKPKNGK</sequence>
<accession>A0A1A9X326</accession>
<keyword evidence="1" id="KW-1133">Transmembrane helix</keyword>
<dbReference type="AlphaFoldDB" id="A0A1A9X326"/>